<evidence type="ECO:0000313" key="2">
    <source>
        <dbReference type="Proteomes" id="UP000812287"/>
    </source>
</evidence>
<name>A0A9P7VNY2_9AGAR</name>
<accession>A0A9P7VNY2</accession>
<comment type="caution">
    <text evidence="1">The sequence shown here is derived from an EMBL/GenBank/DDBJ whole genome shotgun (WGS) entry which is preliminary data.</text>
</comment>
<keyword evidence="2" id="KW-1185">Reference proteome</keyword>
<evidence type="ECO:0000313" key="1">
    <source>
        <dbReference type="EMBL" id="KAG7444688.1"/>
    </source>
</evidence>
<proteinExistence type="predicted"/>
<sequence length="157" mass="17491">MGVPAPRPQAETLQMLFNASEEIFEEVILLDGSTAFEASVLVTETPFTNSYTVKGKWTIPRDGIEHQVAVMISHRCPSLSCVQCRVKNTSEYRLLPGLVWVILDNTYVSSIYIHDIITGDIFSCTLSNDATAKAMRLEGLLEGCKDIDFFHLVVLHV</sequence>
<dbReference type="RefSeq" id="XP_043038188.1">
    <property type="nucleotide sequence ID" value="XM_043180109.1"/>
</dbReference>
<gene>
    <name evidence="1" type="ORF">BT62DRAFT_220884</name>
</gene>
<protein>
    <submittedName>
        <fullName evidence="1">Uncharacterized protein</fullName>
    </submittedName>
</protein>
<organism evidence="1 2">
    <name type="scientific">Guyanagaster necrorhizus</name>
    <dbReference type="NCBI Taxonomy" id="856835"/>
    <lineage>
        <taxon>Eukaryota</taxon>
        <taxon>Fungi</taxon>
        <taxon>Dikarya</taxon>
        <taxon>Basidiomycota</taxon>
        <taxon>Agaricomycotina</taxon>
        <taxon>Agaricomycetes</taxon>
        <taxon>Agaricomycetidae</taxon>
        <taxon>Agaricales</taxon>
        <taxon>Marasmiineae</taxon>
        <taxon>Physalacriaceae</taxon>
        <taxon>Guyanagaster</taxon>
    </lineage>
</organism>
<dbReference type="OrthoDB" id="10068793at2759"/>
<dbReference type="EMBL" id="MU250539">
    <property type="protein sequence ID" value="KAG7444688.1"/>
    <property type="molecule type" value="Genomic_DNA"/>
</dbReference>
<dbReference type="AlphaFoldDB" id="A0A9P7VNY2"/>
<reference evidence="1" key="1">
    <citation type="submission" date="2020-11" db="EMBL/GenBank/DDBJ databases">
        <title>Adaptations for nitrogen fixation in a non-lichenized fungal sporocarp promotes dispersal by wood-feeding termites.</title>
        <authorList>
            <consortium name="DOE Joint Genome Institute"/>
            <person name="Koch R.A."/>
            <person name="Yoon G."/>
            <person name="Arayal U."/>
            <person name="Lail K."/>
            <person name="Amirebrahimi M."/>
            <person name="Labutti K."/>
            <person name="Lipzen A."/>
            <person name="Riley R."/>
            <person name="Barry K."/>
            <person name="Henrissat B."/>
            <person name="Grigoriev I.V."/>
            <person name="Herr J.R."/>
            <person name="Aime M.C."/>
        </authorList>
    </citation>
    <scope>NUCLEOTIDE SEQUENCE</scope>
    <source>
        <strain evidence="1">MCA 3950</strain>
    </source>
</reference>
<dbReference type="GeneID" id="66102405"/>
<dbReference type="Proteomes" id="UP000812287">
    <property type="component" value="Unassembled WGS sequence"/>
</dbReference>